<sequence>MKNDKNNVNPVEPLSSDTSMTFREEEIYYNSSLKLYRYISEWTWKVSSWDEFPDITDKKYLQVDSLILIY</sequence>
<dbReference type="AlphaFoldDB" id="A0A926F0S0"/>
<evidence type="ECO:0000313" key="1">
    <source>
        <dbReference type="EMBL" id="MBC8589849.1"/>
    </source>
</evidence>
<protein>
    <submittedName>
        <fullName evidence="1">Uncharacterized protein</fullName>
    </submittedName>
</protein>
<name>A0A926F0S0_9FIRM</name>
<keyword evidence="2" id="KW-1185">Reference proteome</keyword>
<reference evidence="1 2" key="1">
    <citation type="submission" date="2020-08" db="EMBL/GenBank/DDBJ databases">
        <title>Genome public.</title>
        <authorList>
            <person name="Liu C."/>
            <person name="Sun Q."/>
        </authorList>
    </citation>
    <scope>NUCLEOTIDE SEQUENCE [LARGE SCALE GENOMIC DNA]</scope>
    <source>
        <strain evidence="1 2">NSJ-26</strain>
    </source>
</reference>
<evidence type="ECO:0000313" key="2">
    <source>
        <dbReference type="Proteomes" id="UP000601522"/>
    </source>
</evidence>
<gene>
    <name evidence="1" type="ORF">H8689_01660</name>
</gene>
<dbReference type="EMBL" id="JACRTK010000001">
    <property type="protein sequence ID" value="MBC8589849.1"/>
    <property type="molecule type" value="Genomic_DNA"/>
</dbReference>
<proteinExistence type="predicted"/>
<accession>A0A926F0S0</accession>
<dbReference type="Proteomes" id="UP000601522">
    <property type="component" value="Unassembled WGS sequence"/>
</dbReference>
<comment type="caution">
    <text evidence="1">The sequence shown here is derived from an EMBL/GenBank/DDBJ whole genome shotgun (WGS) entry which is preliminary data.</text>
</comment>
<dbReference type="RefSeq" id="WP_249322663.1">
    <property type="nucleotide sequence ID" value="NZ_JACRTK010000001.1"/>
</dbReference>
<organism evidence="1 2">
    <name type="scientific">Wansuia hejianensis</name>
    <dbReference type="NCBI Taxonomy" id="2763667"/>
    <lineage>
        <taxon>Bacteria</taxon>
        <taxon>Bacillati</taxon>
        <taxon>Bacillota</taxon>
        <taxon>Clostridia</taxon>
        <taxon>Lachnospirales</taxon>
        <taxon>Lachnospiraceae</taxon>
        <taxon>Wansuia</taxon>
    </lineage>
</organism>